<comment type="similarity">
    <text evidence="2">Belongs to the IMPACT family.</text>
</comment>
<feature type="compositionally biased region" description="Basic and acidic residues" evidence="7">
    <location>
        <begin position="315"/>
        <end position="327"/>
    </location>
</feature>
<dbReference type="PROSITE" id="PS50908">
    <property type="entry name" value="RWD"/>
    <property type="match status" value="1"/>
</dbReference>
<dbReference type="GO" id="GO:0005737">
    <property type="term" value="C:cytoplasm"/>
    <property type="evidence" value="ECO:0007669"/>
    <property type="project" value="UniProtKB-SubCell"/>
</dbReference>
<evidence type="ECO:0000259" key="8">
    <source>
        <dbReference type="PROSITE" id="PS50908"/>
    </source>
</evidence>
<dbReference type="GO" id="GO:0140469">
    <property type="term" value="P:GCN2-mediated signaling"/>
    <property type="evidence" value="ECO:0007669"/>
    <property type="project" value="TreeGrafter"/>
</dbReference>
<evidence type="ECO:0000313" key="10">
    <source>
        <dbReference type="Proteomes" id="UP000678499"/>
    </source>
</evidence>
<dbReference type="CDD" id="cd23821">
    <property type="entry name" value="RWD_IMPACT"/>
    <property type="match status" value="1"/>
</dbReference>
<proteinExistence type="inferred from homology"/>
<dbReference type="PANTHER" id="PTHR16301">
    <property type="entry name" value="IMPACT-RELATED"/>
    <property type="match status" value="1"/>
</dbReference>
<dbReference type="SMART" id="SM00591">
    <property type="entry name" value="RWD"/>
    <property type="match status" value="1"/>
</dbReference>
<keyword evidence="10" id="KW-1185">Reference proteome</keyword>
<evidence type="ECO:0000256" key="6">
    <source>
        <dbReference type="ARBA" id="ARBA00023016"/>
    </source>
</evidence>
<dbReference type="Pfam" id="PF01205">
    <property type="entry name" value="Impact_N"/>
    <property type="match status" value="1"/>
</dbReference>
<sequence length="327" mass="37256">MIFNECKLMAMSNLKALSSDQAEEVEAMESIYPEEWKKLEWNKFKLQFDLQHVKHSFATKPVLELIVGLSSGYPEVAPPTYELKISHPSVIEKRLIDNLGMQLENLYLDNIGSPVLFEWGKQVETFVKELNIPNENEERHGLLDVTVSPIPEIDMHDSLDSLDLTFYDSTPKSIPILHSSVITDRKSRFQAHAAGVTNLAEVRSVVEQLLAFRQIQAATHNVRAYRFYCPEKRVIHQDCDDDGESQAGSRLLHLLKMTHSMNVIVVVSRWYGGHLLGPDRFKHINNVAREALVEGGFCDTESSRMESSKMNEGTECNKSETRKKGRR</sequence>
<evidence type="ECO:0000256" key="7">
    <source>
        <dbReference type="SAM" id="MobiDB-lite"/>
    </source>
</evidence>
<dbReference type="InterPro" id="IPR016135">
    <property type="entry name" value="UBQ-conjugating_enzyme/RWD"/>
</dbReference>
<dbReference type="SUPFAM" id="SSF54495">
    <property type="entry name" value="UBC-like"/>
    <property type="match status" value="1"/>
</dbReference>
<keyword evidence="6" id="KW-0346">Stress response</keyword>
<evidence type="ECO:0000313" key="9">
    <source>
        <dbReference type="EMBL" id="CAD7278578.1"/>
    </source>
</evidence>
<dbReference type="PANTHER" id="PTHR16301:SF25">
    <property type="entry name" value="PROTEIN IMPACT"/>
    <property type="match status" value="1"/>
</dbReference>
<evidence type="ECO:0000256" key="5">
    <source>
        <dbReference type="ARBA" id="ARBA00022845"/>
    </source>
</evidence>
<dbReference type="SUPFAM" id="SSF54211">
    <property type="entry name" value="Ribosomal protein S5 domain 2-like"/>
    <property type="match status" value="1"/>
</dbReference>
<feature type="domain" description="RWD" evidence="8">
    <location>
        <begin position="23"/>
        <end position="130"/>
    </location>
</feature>
<organism evidence="9">
    <name type="scientific">Notodromas monacha</name>
    <dbReference type="NCBI Taxonomy" id="399045"/>
    <lineage>
        <taxon>Eukaryota</taxon>
        <taxon>Metazoa</taxon>
        <taxon>Ecdysozoa</taxon>
        <taxon>Arthropoda</taxon>
        <taxon>Crustacea</taxon>
        <taxon>Oligostraca</taxon>
        <taxon>Ostracoda</taxon>
        <taxon>Podocopa</taxon>
        <taxon>Podocopida</taxon>
        <taxon>Cypridocopina</taxon>
        <taxon>Cypridoidea</taxon>
        <taxon>Cyprididae</taxon>
        <taxon>Notodromas</taxon>
    </lineage>
</organism>
<reference evidence="9" key="1">
    <citation type="submission" date="2020-11" db="EMBL/GenBank/DDBJ databases">
        <authorList>
            <person name="Tran Van P."/>
        </authorList>
    </citation>
    <scope>NUCLEOTIDE SEQUENCE</scope>
</reference>
<keyword evidence="5" id="KW-0810">Translation regulation</keyword>
<dbReference type="InterPro" id="IPR023582">
    <property type="entry name" value="Impact"/>
</dbReference>
<protein>
    <recommendedName>
        <fullName evidence="8">RWD domain-containing protein</fullName>
    </recommendedName>
</protein>
<dbReference type="AlphaFoldDB" id="A0A7R9GFD8"/>
<dbReference type="InterPro" id="IPR006575">
    <property type="entry name" value="RWD_dom"/>
</dbReference>
<dbReference type="InterPro" id="IPR001498">
    <property type="entry name" value="Impact_N"/>
</dbReference>
<keyword evidence="4" id="KW-0678">Repressor</keyword>
<dbReference type="Pfam" id="PF05773">
    <property type="entry name" value="RWD"/>
    <property type="match status" value="1"/>
</dbReference>
<gene>
    <name evidence="9" type="ORF">NMOB1V02_LOCUS6277</name>
</gene>
<dbReference type="GO" id="GO:0006446">
    <property type="term" value="P:regulation of translational initiation"/>
    <property type="evidence" value="ECO:0007669"/>
    <property type="project" value="TreeGrafter"/>
</dbReference>
<feature type="region of interest" description="Disordered" evidence="7">
    <location>
        <begin position="303"/>
        <end position="327"/>
    </location>
</feature>
<dbReference type="EMBL" id="OA883312">
    <property type="protein sequence ID" value="CAD7278578.1"/>
    <property type="molecule type" value="Genomic_DNA"/>
</dbReference>
<accession>A0A7R9GFD8</accession>
<keyword evidence="3" id="KW-0963">Cytoplasm</keyword>
<name>A0A7R9GFD8_9CRUS</name>
<dbReference type="OrthoDB" id="69641at2759"/>
<evidence type="ECO:0000256" key="3">
    <source>
        <dbReference type="ARBA" id="ARBA00022490"/>
    </source>
</evidence>
<dbReference type="Gene3D" id="3.10.110.10">
    <property type="entry name" value="Ubiquitin Conjugating Enzyme"/>
    <property type="match status" value="1"/>
</dbReference>
<evidence type="ECO:0000256" key="4">
    <source>
        <dbReference type="ARBA" id="ARBA00022491"/>
    </source>
</evidence>
<dbReference type="Gene3D" id="3.30.230.30">
    <property type="entry name" value="Impact, N-terminal domain"/>
    <property type="match status" value="1"/>
</dbReference>
<dbReference type="InterPro" id="IPR036956">
    <property type="entry name" value="Impact_N_sf"/>
</dbReference>
<evidence type="ECO:0000256" key="2">
    <source>
        <dbReference type="ARBA" id="ARBA00007665"/>
    </source>
</evidence>
<evidence type="ECO:0000256" key="1">
    <source>
        <dbReference type="ARBA" id="ARBA00004496"/>
    </source>
</evidence>
<dbReference type="InterPro" id="IPR020568">
    <property type="entry name" value="Ribosomal_Su5_D2-typ_SF"/>
</dbReference>
<dbReference type="EMBL" id="CAJPEX010001275">
    <property type="protein sequence ID" value="CAG0918730.1"/>
    <property type="molecule type" value="Genomic_DNA"/>
</dbReference>
<comment type="subcellular location">
    <subcellularLocation>
        <location evidence="1">Cytoplasm</location>
    </subcellularLocation>
</comment>
<dbReference type="Proteomes" id="UP000678499">
    <property type="component" value="Unassembled WGS sequence"/>
</dbReference>